<evidence type="ECO:0000313" key="1">
    <source>
        <dbReference type="EMBL" id="MFC6070705.1"/>
    </source>
</evidence>
<sequence length="120" mass="13546">MRIPVISTSRSTSLIAEDVMAHGIVVVDTVRSHAKRLAQELREELGIEPVDDEQEDAKFLLHLSCDVEPVDEYGWVDYYVHSDTSPVDAMDAKEFVCKAVRQWAAAGRPDYFVAQLPSRR</sequence>
<dbReference type="EMBL" id="JBHRFL010000025">
    <property type="protein sequence ID" value="MFC6070705.1"/>
    <property type="molecule type" value="Genomic_DNA"/>
</dbReference>
<protein>
    <submittedName>
        <fullName evidence="1">Uncharacterized protein</fullName>
    </submittedName>
</protein>
<keyword evidence="2" id="KW-1185">Reference proteome</keyword>
<dbReference type="RefSeq" id="WP_152906419.1">
    <property type="nucleotide sequence ID" value="NZ_JAWISR010000010.1"/>
</dbReference>
<dbReference type="Proteomes" id="UP001596115">
    <property type="component" value="Unassembled WGS sequence"/>
</dbReference>
<comment type="caution">
    <text evidence="1">The sequence shown here is derived from an EMBL/GenBank/DDBJ whole genome shotgun (WGS) entry which is preliminary data.</text>
</comment>
<gene>
    <name evidence="1" type="ORF">ACFLLB_14090</name>
</gene>
<evidence type="ECO:0000313" key="2">
    <source>
        <dbReference type="Proteomes" id="UP001596115"/>
    </source>
</evidence>
<accession>A0ABW1N2S8</accession>
<name>A0ABW1N2S8_9GAMM</name>
<reference evidence="1 2" key="1">
    <citation type="submission" date="2024-09" db="EMBL/GenBank/DDBJ databases">
        <title>Whole genome analysis of Stenotrophomonas geniculata MK-1, and its biological control impact on peanut foliage fungus diseases.</title>
        <authorList>
            <person name="Ahsan T."/>
        </authorList>
    </citation>
    <scope>NUCLEOTIDE SEQUENCE [LARGE SCALE GENOMIC DNA]</scope>
    <source>
        <strain evidence="1 2">MK-1</strain>
    </source>
</reference>
<organism evidence="1 2">
    <name type="scientific">Stenotrophomonas geniculata</name>
    <dbReference type="NCBI Taxonomy" id="86188"/>
    <lineage>
        <taxon>Bacteria</taxon>
        <taxon>Pseudomonadati</taxon>
        <taxon>Pseudomonadota</taxon>
        <taxon>Gammaproteobacteria</taxon>
        <taxon>Lysobacterales</taxon>
        <taxon>Lysobacteraceae</taxon>
        <taxon>Stenotrophomonas</taxon>
    </lineage>
</organism>
<proteinExistence type="predicted"/>